<evidence type="ECO:0000313" key="3">
    <source>
        <dbReference type="EMBL" id="RIA79436.1"/>
    </source>
</evidence>
<dbReference type="InterPro" id="IPR000719">
    <property type="entry name" value="Prot_kinase_dom"/>
</dbReference>
<feature type="non-terminal residue" evidence="3">
    <location>
        <position position="83"/>
    </location>
</feature>
<keyword evidence="1" id="KW-0547">Nucleotide-binding</keyword>
<keyword evidence="4" id="KW-1185">Reference proteome</keyword>
<dbReference type="SUPFAM" id="SSF56112">
    <property type="entry name" value="Protein kinase-like (PK-like)"/>
    <property type="match status" value="1"/>
</dbReference>
<dbReference type="InterPro" id="IPR011009">
    <property type="entry name" value="Kinase-like_dom_sf"/>
</dbReference>
<dbReference type="EMBL" id="QKYT01001301">
    <property type="protein sequence ID" value="RIA79436.1"/>
    <property type="molecule type" value="Genomic_DNA"/>
</dbReference>
<organism evidence="3 4">
    <name type="scientific">Glomus cerebriforme</name>
    <dbReference type="NCBI Taxonomy" id="658196"/>
    <lineage>
        <taxon>Eukaryota</taxon>
        <taxon>Fungi</taxon>
        <taxon>Fungi incertae sedis</taxon>
        <taxon>Mucoromycota</taxon>
        <taxon>Glomeromycotina</taxon>
        <taxon>Glomeromycetes</taxon>
        <taxon>Glomerales</taxon>
        <taxon>Glomeraceae</taxon>
        <taxon>Glomus</taxon>
    </lineage>
</organism>
<name>A0A397S3Q7_9GLOM</name>
<dbReference type="GO" id="GO:0004672">
    <property type="term" value="F:protein kinase activity"/>
    <property type="evidence" value="ECO:0007669"/>
    <property type="project" value="InterPro"/>
</dbReference>
<sequence length="83" mass="9696">MSNEIDLKESNVYIEWLEKSITNGYYNYYEYSDFTNLKPIGSGSFGRVICANWKNTLFALKIFNNDKTTLKEVVNEVKLQKNV</sequence>
<dbReference type="AlphaFoldDB" id="A0A397S3Q7"/>
<evidence type="ECO:0000313" key="4">
    <source>
        <dbReference type="Proteomes" id="UP000265703"/>
    </source>
</evidence>
<protein>
    <recommendedName>
        <fullName evidence="2">Protein kinase domain-containing protein</fullName>
    </recommendedName>
</protein>
<keyword evidence="1" id="KW-0067">ATP-binding</keyword>
<proteinExistence type="predicted"/>
<dbReference type="Gene3D" id="3.30.200.20">
    <property type="entry name" value="Phosphorylase Kinase, domain 1"/>
    <property type="match status" value="1"/>
</dbReference>
<evidence type="ECO:0000259" key="2">
    <source>
        <dbReference type="PROSITE" id="PS50011"/>
    </source>
</evidence>
<dbReference type="PROSITE" id="PS50011">
    <property type="entry name" value="PROTEIN_KINASE_DOM"/>
    <property type="match status" value="1"/>
</dbReference>
<dbReference type="OrthoDB" id="10261027at2759"/>
<evidence type="ECO:0000256" key="1">
    <source>
        <dbReference type="PROSITE-ProRule" id="PRU10141"/>
    </source>
</evidence>
<reference evidence="3 4" key="1">
    <citation type="submission" date="2018-06" db="EMBL/GenBank/DDBJ databases">
        <title>Comparative genomics reveals the genomic features of Rhizophagus irregularis, R. cerebriforme, R. diaphanum and Gigaspora rosea, and their symbiotic lifestyle signature.</title>
        <authorList>
            <person name="Morin E."/>
            <person name="San Clemente H."/>
            <person name="Chen E.C.H."/>
            <person name="De La Providencia I."/>
            <person name="Hainaut M."/>
            <person name="Kuo A."/>
            <person name="Kohler A."/>
            <person name="Murat C."/>
            <person name="Tang N."/>
            <person name="Roy S."/>
            <person name="Loubradou J."/>
            <person name="Henrissat B."/>
            <person name="Grigoriev I.V."/>
            <person name="Corradi N."/>
            <person name="Roux C."/>
            <person name="Martin F.M."/>
        </authorList>
    </citation>
    <scope>NUCLEOTIDE SEQUENCE [LARGE SCALE GENOMIC DNA]</scope>
    <source>
        <strain evidence="3 4">DAOM 227022</strain>
    </source>
</reference>
<accession>A0A397S3Q7</accession>
<comment type="caution">
    <text evidence="3">The sequence shown here is derived from an EMBL/GenBank/DDBJ whole genome shotgun (WGS) entry which is preliminary data.</text>
</comment>
<feature type="binding site" evidence="1">
    <location>
        <position position="61"/>
    </location>
    <ligand>
        <name>ATP</name>
        <dbReference type="ChEBI" id="CHEBI:30616"/>
    </ligand>
</feature>
<dbReference type="PROSITE" id="PS00107">
    <property type="entry name" value="PROTEIN_KINASE_ATP"/>
    <property type="match status" value="1"/>
</dbReference>
<dbReference type="InterPro" id="IPR017441">
    <property type="entry name" value="Protein_kinase_ATP_BS"/>
</dbReference>
<feature type="domain" description="Protein kinase" evidence="2">
    <location>
        <begin position="34"/>
        <end position="83"/>
    </location>
</feature>
<dbReference type="GO" id="GO:0005524">
    <property type="term" value="F:ATP binding"/>
    <property type="evidence" value="ECO:0007669"/>
    <property type="project" value="UniProtKB-UniRule"/>
</dbReference>
<gene>
    <name evidence="3" type="ORF">C1645_794388</name>
</gene>
<dbReference type="Proteomes" id="UP000265703">
    <property type="component" value="Unassembled WGS sequence"/>
</dbReference>